<evidence type="ECO:0000313" key="1">
    <source>
        <dbReference type="EMBL" id="KAF0803738.1"/>
    </source>
</evidence>
<protein>
    <submittedName>
        <fullName evidence="1">Protein NosL2</fullName>
    </submittedName>
</protein>
<dbReference type="Pfam" id="PF05573">
    <property type="entry name" value="NosL"/>
    <property type="match status" value="1"/>
</dbReference>
<dbReference type="EMBL" id="AQPF01000047">
    <property type="protein sequence ID" value="KAF0803738.1"/>
    <property type="molecule type" value="Genomic_DNA"/>
</dbReference>
<reference evidence="1 2" key="1">
    <citation type="submission" date="2012-09" db="EMBL/GenBank/DDBJ databases">
        <title>Genome Sequence of alkane-degrading Bacterium Alcanivorax sp. 6-D-6.</title>
        <authorList>
            <person name="Lai Q."/>
            <person name="Shao Z."/>
        </authorList>
    </citation>
    <scope>NUCLEOTIDE SEQUENCE [LARGE SCALE GENOMIC DNA]</scope>
    <source>
        <strain evidence="1 2">6-D-6</strain>
    </source>
</reference>
<gene>
    <name evidence="1" type="ORF">A6D6_03629</name>
</gene>
<sequence length="167" mass="18109">MGKSGIGFGLLMLLVLAGCEEPSSAVLGPVPFHADDECHVCGMIIADFPGPKGEAVSAHQVRRFCSVAEMLGWWHQPENQVGESHLYVHDMARGDWNRPDDAHLIDARQAWFVIGGDLPGAMGVTVASFAEKAAAEDWAGRHGGRVYQFKELEPALWRPSAPMAGHH</sequence>
<dbReference type="Proteomes" id="UP000771797">
    <property type="component" value="Unassembled WGS sequence"/>
</dbReference>
<dbReference type="RefSeq" id="WP_133489801.1">
    <property type="nucleotide sequence ID" value="NZ_AQPF01000047.1"/>
</dbReference>
<organism evidence="1 2">
    <name type="scientific">Alcanivorax xiamenensis</name>
    <dbReference type="NCBI Taxonomy" id="1177156"/>
    <lineage>
        <taxon>Bacteria</taxon>
        <taxon>Pseudomonadati</taxon>
        <taxon>Pseudomonadota</taxon>
        <taxon>Gammaproteobacteria</taxon>
        <taxon>Oceanospirillales</taxon>
        <taxon>Alcanivoracaceae</taxon>
        <taxon>Alcanivorax</taxon>
    </lineage>
</organism>
<dbReference type="PROSITE" id="PS51257">
    <property type="entry name" value="PROKAR_LIPOPROTEIN"/>
    <property type="match status" value="1"/>
</dbReference>
<dbReference type="PANTHER" id="PTHR41247">
    <property type="entry name" value="HTH-TYPE TRANSCRIPTIONAL REPRESSOR YCNK"/>
    <property type="match status" value="1"/>
</dbReference>
<evidence type="ECO:0000313" key="2">
    <source>
        <dbReference type="Proteomes" id="UP000771797"/>
    </source>
</evidence>
<dbReference type="Gene3D" id="3.30.70.2050">
    <property type="match status" value="1"/>
</dbReference>
<proteinExistence type="predicted"/>
<keyword evidence="2" id="KW-1185">Reference proteome</keyword>
<comment type="caution">
    <text evidence="1">The sequence shown here is derived from an EMBL/GenBank/DDBJ whole genome shotgun (WGS) entry which is preliminary data.</text>
</comment>
<dbReference type="SUPFAM" id="SSF160387">
    <property type="entry name" value="NosL/MerB-like"/>
    <property type="match status" value="1"/>
</dbReference>
<dbReference type="PANTHER" id="PTHR41247:SF1">
    <property type="entry name" value="HTH-TYPE TRANSCRIPTIONAL REPRESSOR YCNK"/>
    <property type="match status" value="1"/>
</dbReference>
<dbReference type="InterPro" id="IPR008719">
    <property type="entry name" value="N2O_reductase_NosL"/>
</dbReference>
<name>A0ABQ6Y418_9GAMM</name>
<dbReference type="Gene3D" id="3.30.70.2060">
    <property type="match status" value="1"/>
</dbReference>
<accession>A0ABQ6Y418</accession>